<keyword evidence="4" id="KW-0812">Transmembrane</keyword>
<feature type="signal peptide" evidence="13">
    <location>
        <begin position="1"/>
        <end position="20"/>
    </location>
</feature>
<accession>A0A8S1CEZ6</accession>
<dbReference type="SMART" id="SM00423">
    <property type="entry name" value="PSI"/>
    <property type="match status" value="1"/>
</dbReference>
<dbReference type="SUPFAM" id="SSF103575">
    <property type="entry name" value="Plexin repeat"/>
    <property type="match status" value="1"/>
</dbReference>
<comment type="subcellular location">
    <subcellularLocation>
        <location evidence="1">Membrane</location>
    </subcellularLocation>
</comment>
<name>A0A8S1CEZ6_9INSE</name>
<dbReference type="Gene3D" id="2.130.10.10">
    <property type="entry name" value="YVTN repeat-like/Quinoprotein amine dehydrogenase"/>
    <property type="match status" value="2"/>
</dbReference>
<reference evidence="15 16" key="1">
    <citation type="submission" date="2020-04" db="EMBL/GenBank/DDBJ databases">
        <authorList>
            <person name="Alioto T."/>
            <person name="Alioto T."/>
            <person name="Gomez Garrido J."/>
        </authorList>
    </citation>
    <scope>NUCLEOTIDE SEQUENCE [LARGE SCALE GENOMIC DNA]</scope>
</reference>
<comment type="caution">
    <text evidence="12">Lacks conserved residue(s) required for the propagation of feature annotation.</text>
</comment>
<dbReference type="PANTHER" id="PTHR11036:SF127">
    <property type="entry name" value="SEMAPHORIN-1A"/>
    <property type="match status" value="1"/>
</dbReference>
<evidence type="ECO:0000256" key="1">
    <source>
        <dbReference type="ARBA" id="ARBA00004370"/>
    </source>
</evidence>
<evidence type="ECO:0000256" key="11">
    <source>
        <dbReference type="ARBA" id="ARBA00074143"/>
    </source>
</evidence>
<dbReference type="InterPro" id="IPR036352">
    <property type="entry name" value="Semap_dom_sf"/>
</dbReference>
<dbReference type="EMBL" id="CADEPI010000026">
    <property type="protein sequence ID" value="CAB3366769.1"/>
    <property type="molecule type" value="Genomic_DNA"/>
</dbReference>
<evidence type="ECO:0000256" key="3">
    <source>
        <dbReference type="ARBA" id="ARBA00022473"/>
    </source>
</evidence>
<dbReference type="SMART" id="SM00630">
    <property type="entry name" value="Sema"/>
    <property type="match status" value="1"/>
</dbReference>
<protein>
    <recommendedName>
        <fullName evidence="11">Semaphorin-1A</fullName>
    </recommendedName>
</protein>
<keyword evidence="9" id="KW-1015">Disulfide bond</keyword>
<keyword evidence="7" id="KW-1133">Transmembrane helix</keyword>
<dbReference type="GO" id="GO:0045499">
    <property type="term" value="F:chemorepellent activity"/>
    <property type="evidence" value="ECO:0007669"/>
    <property type="project" value="TreeGrafter"/>
</dbReference>
<proteinExistence type="inferred from homology"/>
<comment type="similarity">
    <text evidence="2">Belongs to the semaphorin family.</text>
</comment>
<keyword evidence="3" id="KW-0217">Developmental protein</keyword>
<evidence type="ECO:0000256" key="12">
    <source>
        <dbReference type="PROSITE-ProRule" id="PRU00352"/>
    </source>
</evidence>
<dbReference type="Pfam" id="PF01437">
    <property type="entry name" value="PSI"/>
    <property type="match status" value="1"/>
</dbReference>
<dbReference type="InterPro" id="IPR027231">
    <property type="entry name" value="Semaphorin"/>
</dbReference>
<comment type="caution">
    <text evidence="15">The sequence shown here is derived from an EMBL/GenBank/DDBJ whole genome shotgun (WGS) entry which is preliminary data.</text>
</comment>
<gene>
    <name evidence="15" type="ORF">CLODIP_2_CD16035</name>
</gene>
<evidence type="ECO:0000313" key="16">
    <source>
        <dbReference type="Proteomes" id="UP000494165"/>
    </source>
</evidence>
<dbReference type="InterPro" id="IPR002165">
    <property type="entry name" value="Plexin_repeat"/>
</dbReference>
<dbReference type="OrthoDB" id="9988752at2759"/>
<evidence type="ECO:0000256" key="6">
    <source>
        <dbReference type="ARBA" id="ARBA00022902"/>
    </source>
</evidence>
<keyword evidence="5" id="KW-0221">Differentiation</keyword>
<feature type="domain" description="Sema" evidence="14">
    <location>
        <begin position="22"/>
        <end position="444"/>
    </location>
</feature>
<keyword evidence="13" id="KW-0732">Signal</keyword>
<sequence>MTGRDSVLWLLAMCSLGTAAWRGNTQPKLITLLGSDNNVHRFTGNDTHPDHFRLIVQDEQNLLVGGRNLVHNLTLADLTEIQKLAWVSPDNDRTMCSMKGRDFEQCQNYIRVLTKISTGRFLICGTNAYKPVCREYASQPSGYLMEREWSGRGSCPYGPNVNSTAVFVDGELYSGTYADFAGFDPLIFREPLRTAQFDSNTFNHPIDFVNSFAHGDYVYFFFREGAVECTNCGNTIYSRVARVCKSDKESTSNVIEGRYGAESAEIVYAVFNALNNGSAVCAFRLQDISKAFDGPFAGATEKVPDPRPGKCVNDSRAMPSVTRNFIQKHPRMEQSVDSFFGRPIVTQVTSNYRFTQIAVDPQVKTPGGKAYDVLFIGTDNGKVIKAVNAESADNPKKVNTVVIEEIQVFPPAVAITSLKIVRHESLTKPRLIVVSNSEIQSIKLHRCDSNILVNNSCSGCVGLQDPHCAWDKQAQKCVTKNSATRWNGENSFYQSIATGLHGSCPI</sequence>
<dbReference type="Proteomes" id="UP000494165">
    <property type="component" value="Unassembled WGS sequence"/>
</dbReference>
<dbReference type="InterPro" id="IPR015943">
    <property type="entry name" value="WD40/YVTN_repeat-like_dom_sf"/>
</dbReference>
<organism evidence="15 16">
    <name type="scientific">Cloeon dipterum</name>
    <dbReference type="NCBI Taxonomy" id="197152"/>
    <lineage>
        <taxon>Eukaryota</taxon>
        <taxon>Metazoa</taxon>
        <taxon>Ecdysozoa</taxon>
        <taxon>Arthropoda</taxon>
        <taxon>Hexapoda</taxon>
        <taxon>Insecta</taxon>
        <taxon>Pterygota</taxon>
        <taxon>Palaeoptera</taxon>
        <taxon>Ephemeroptera</taxon>
        <taxon>Pisciforma</taxon>
        <taxon>Baetidae</taxon>
        <taxon>Cloeon</taxon>
    </lineage>
</organism>
<dbReference type="GO" id="GO:0030215">
    <property type="term" value="F:semaphorin receptor binding"/>
    <property type="evidence" value="ECO:0007669"/>
    <property type="project" value="InterPro"/>
</dbReference>
<dbReference type="SUPFAM" id="SSF101912">
    <property type="entry name" value="Sema domain"/>
    <property type="match status" value="1"/>
</dbReference>
<feature type="chain" id="PRO_5035812933" description="Semaphorin-1A" evidence="13">
    <location>
        <begin position="21"/>
        <end position="506"/>
    </location>
</feature>
<dbReference type="GO" id="GO:0005886">
    <property type="term" value="C:plasma membrane"/>
    <property type="evidence" value="ECO:0007669"/>
    <property type="project" value="TreeGrafter"/>
</dbReference>
<dbReference type="GO" id="GO:0030335">
    <property type="term" value="P:positive regulation of cell migration"/>
    <property type="evidence" value="ECO:0007669"/>
    <property type="project" value="TreeGrafter"/>
</dbReference>
<evidence type="ECO:0000256" key="13">
    <source>
        <dbReference type="SAM" id="SignalP"/>
    </source>
</evidence>
<dbReference type="InterPro" id="IPR001627">
    <property type="entry name" value="Semap_dom"/>
</dbReference>
<keyword evidence="16" id="KW-1185">Reference proteome</keyword>
<keyword evidence="10" id="KW-0325">Glycoprotein</keyword>
<evidence type="ECO:0000256" key="2">
    <source>
        <dbReference type="ARBA" id="ARBA00009492"/>
    </source>
</evidence>
<evidence type="ECO:0000256" key="5">
    <source>
        <dbReference type="ARBA" id="ARBA00022782"/>
    </source>
</evidence>
<evidence type="ECO:0000256" key="8">
    <source>
        <dbReference type="ARBA" id="ARBA00023136"/>
    </source>
</evidence>
<dbReference type="FunFam" id="3.30.1680.10:FF:000016">
    <property type="entry name" value="Putative Semaphorin-6B"/>
    <property type="match status" value="1"/>
</dbReference>
<evidence type="ECO:0000256" key="10">
    <source>
        <dbReference type="ARBA" id="ARBA00023180"/>
    </source>
</evidence>
<dbReference type="AlphaFoldDB" id="A0A8S1CEZ6"/>
<evidence type="ECO:0000259" key="14">
    <source>
        <dbReference type="PROSITE" id="PS51004"/>
    </source>
</evidence>
<dbReference type="GO" id="GO:0071526">
    <property type="term" value="P:semaphorin-plexin signaling pathway"/>
    <property type="evidence" value="ECO:0007669"/>
    <property type="project" value="TreeGrafter"/>
</dbReference>
<dbReference type="Gene3D" id="3.30.1680.10">
    <property type="entry name" value="ligand-binding face of the semaphorins, domain 2"/>
    <property type="match status" value="1"/>
</dbReference>
<evidence type="ECO:0000256" key="7">
    <source>
        <dbReference type="ARBA" id="ARBA00022989"/>
    </source>
</evidence>
<dbReference type="GO" id="GO:0007411">
    <property type="term" value="P:axon guidance"/>
    <property type="evidence" value="ECO:0007669"/>
    <property type="project" value="TreeGrafter"/>
</dbReference>
<dbReference type="PANTHER" id="PTHR11036">
    <property type="entry name" value="SEMAPHORIN"/>
    <property type="match status" value="1"/>
</dbReference>
<dbReference type="InterPro" id="IPR016201">
    <property type="entry name" value="PSI"/>
</dbReference>
<dbReference type="Pfam" id="PF01403">
    <property type="entry name" value="Sema"/>
    <property type="match status" value="1"/>
</dbReference>
<evidence type="ECO:0000256" key="4">
    <source>
        <dbReference type="ARBA" id="ARBA00022692"/>
    </source>
</evidence>
<evidence type="ECO:0000256" key="9">
    <source>
        <dbReference type="ARBA" id="ARBA00023157"/>
    </source>
</evidence>
<evidence type="ECO:0000313" key="15">
    <source>
        <dbReference type="EMBL" id="CAB3366769.1"/>
    </source>
</evidence>
<keyword evidence="8" id="KW-0472">Membrane</keyword>
<dbReference type="PROSITE" id="PS51004">
    <property type="entry name" value="SEMA"/>
    <property type="match status" value="1"/>
</dbReference>
<keyword evidence="6" id="KW-0524">Neurogenesis</keyword>